<dbReference type="InterPro" id="IPR036896">
    <property type="entry name" value="Avidin-like_sf"/>
</dbReference>
<sequence>AFHPGPLFLLTASLPLQCDLSGAWRSSMGCRIVVSELSEAGEFSGLYHPVPMASKADTPPLLLRGIQHTTQEQPTFGFTVKWHFSGSVSVFVGQCFMDDQGEETLQTTWLLRKEVRSLSADWEAFRWVTGHRRKRKKVLPIPMDQAPDPGQYTS</sequence>
<dbReference type="PRINTS" id="PR00709">
    <property type="entry name" value="AVIDIN"/>
</dbReference>
<evidence type="ECO:0000256" key="2">
    <source>
        <dbReference type="ARBA" id="ARBA00006297"/>
    </source>
</evidence>
<reference evidence="10" key="1">
    <citation type="submission" date="2025-08" db="UniProtKB">
        <authorList>
            <consortium name="Ensembl"/>
        </authorList>
    </citation>
    <scope>IDENTIFICATION</scope>
</reference>
<feature type="chain" id="PRO_5034639931" description="AVID protein" evidence="9">
    <location>
        <begin position="19"/>
        <end position="154"/>
    </location>
</feature>
<dbReference type="PROSITE" id="PS51326">
    <property type="entry name" value="AVIDIN_2"/>
    <property type="match status" value="1"/>
</dbReference>
<keyword evidence="6" id="KW-0325">Glycoprotein</keyword>
<evidence type="ECO:0000256" key="7">
    <source>
        <dbReference type="ARBA" id="ARBA00023267"/>
    </source>
</evidence>
<evidence type="ECO:0008006" key="12">
    <source>
        <dbReference type="Google" id="ProtNLM"/>
    </source>
</evidence>
<dbReference type="AlphaFoldDB" id="A0A8C3T0G9"/>
<dbReference type="PANTHER" id="PTHR34399">
    <property type="entry name" value="AVIDIN-RELATED"/>
    <property type="match status" value="1"/>
</dbReference>
<evidence type="ECO:0000256" key="4">
    <source>
        <dbReference type="ARBA" id="ARBA00022729"/>
    </source>
</evidence>
<comment type="subcellular location">
    <subcellularLocation>
        <location evidence="1">Secreted</location>
    </subcellularLocation>
</comment>
<dbReference type="Gene3D" id="2.40.128.30">
    <property type="entry name" value="Avidin-like"/>
    <property type="match status" value="1"/>
</dbReference>
<dbReference type="Pfam" id="PF01382">
    <property type="entry name" value="Avidin"/>
    <property type="match status" value="1"/>
</dbReference>
<evidence type="ECO:0000256" key="9">
    <source>
        <dbReference type="SAM" id="SignalP"/>
    </source>
</evidence>
<dbReference type="Ensembl" id="ENSCSRT00000022570.1">
    <property type="protein sequence ID" value="ENSCSRP00000021616.1"/>
    <property type="gene ID" value="ENSCSRG00000016256.1"/>
</dbReference>
<proteinExistence type="inferred from homology"/>
<keyword evidence="5 8" id="KW-1015">Disulfide bond</keyword>
<protein>
    <recommendedName>
        <fullName evidence="12">AVID protein</fullName>
    </recommendedName>
</protein>
<evidence type="ECO:0000256" key="6">
    <source>
        <dbReference type="ARBA" id="ARBA00023180"/>
    </source>
</evidence>
<dbReference type="PANTHER" id="PTHR34399:SF3">
    <property type="entry name" value="AVID PROTEIN-RELATED"/>
    <property type="match status" value="1"/>
</dbReference>
<keyword evidence="7" id="KW-0092">Biotin</keyword>
<evidence type="ECO:0000256" key="8">
    <source>
        <dbReference type="PIRSR" id="PIRSR605468-51"/>
    </source>
</evidence>
<keyword evidence="4 9" id="KW-0732">Signal</keyword>
<dbReference type="GO" id="GO:0009374">
    <property type="term" value="F:biotin binding"/>
    <property type="evidence" value="ECO:0007669"/>
    <property type="project" value="InterPro"/>
</dbReference>
<dbReference type="InterPro" id="IPR005469">
    <property type="entry name" value="Avidin"/>
</dbReference>
<evidence type="ECO:0000256" key="3">
    <source>
        <dbReference type="ARBA" id="ARBA00022525"/>
    </source>
</evidence>
<keyword evidence="3" id="KW-0964">Secreted</keyword>
<evidence type="ECO:0000313" key="10">
    <source>
        <dbReference type="Ensembl" id="ENSCSRP00000021616.1"/>
    </source>
</evidence>
<feature type="disulfide bond" evidence="8">
    <location>
        <begin position="18"/>
        <end position="95"/>
    </location>
</feature>
<dbReference type="SUPFAM" id="SSF50876">
    <property type="entry name" value="Avidin/streptavidin"/>
    <property type="match status" value="1"/>
</dbReference>
<name>A0A8C3T0G9_CHESE</name>
<evidence type="ECO:0000256" key="5">
    <source>
        <dbReference type="ARBA" id="ARBA00023157"/>
    </source>
</evidence>
<keyword evidence="11" id="KW-1185">Reference proteome</keyword>
<accession>A0A8C3T0G9</accession>
<evidence type="ECO:0000256" key="1">
    <source>
        <dbReference type="ARBA" id="ARBA00004613"/>
    </source>
</evidence>
<dbReference type="GO" id="GO:0005576">
    <property type="term" value="C:extracellular region"/>
    <property type="evidence" value="ECO:0007669"/>
    <property type="project" value="UniProtKB-SubCell"/>
</dbReference>
<organism evidence="10 11">
    <name type="scientific">Chelydra serpentina</name>
    <name type="common">Snapping turtle</name>
    <name type="synonym">Testudo serpentina</name>
    <dbReference type="NCBI Taxonomy" id="8475"/>
    <lineage>
        <taxon>Eukaryota</taxon>
        <taxon>Metazoa</taxon>
        <taxon>Chordata</taxon>
        <taxon>Craniata</taxon>
        <taxon>Vertebrata</taxon>
        <taxon>Euteleostomi</taxon>
        <taxon>Archelosauria</taxon>
        <taxon>Testudinata</taxon>
        <taxon>Testudines</taxon>
        <taxon>Cryptodira</taxon>
        <taxon>Durocryptodira</taxon>
        <taxon>Americhelydia</taxon>
        <taxon>Chelydroidea</taxon>
        <taxon>Chelydridae</taxon>
        <taxon>Chelydra</taxon>
    </lineage>
</organism>
<dbReference type="InterPro" id="IPR051764">
    <property type="entry name" value="Avidin/Streptavidin-rel"/>
</dbReference>
<reference evidence="10" key="2">
    <citation type="submission" date="2025-09" db="UniProtKB">
        <authorList>
            <consortium name="Ensembl"/>
        </authorList>
    </citation>
    <scope>IDENTIFICATION</scope>
</reference>
<feature type="signal peptide" evidence="9">
    <location>
        <begin position="1"/>
        <end position="18"/>
    </location>
</feature>
<evidence type="ECO:0000313" key="11">
    <source>
        <dbReference type="Proteomes" id="UP000694403"/>
    </source>
</evidence>
<dbReference type="Proteomes" id="UP000694403">
    <property type="component" value="Unplaced"/>
</dbReference>
<comment type="similarity">
    <text evidence="2">Belongs to the avidin/streptavidin family.</text>
</comment>
<dbReference type="InterPro" id="IPR005468">
    <property type="entry name" value="Avidin/str"/>
</dbReference>